<dbReference type="GO" id="GO:0006281">
    <property type="term" value="P:DNA repair"/>
    <property type="evidence" value="ECO:0007669"/>
    <property type="project" value="UniProtKB-KW"/>
</dbReference>
<dbReference type="PROSITE" id="PS00374">
    <property type="entry name" value="MGMT"/>
    <property type="match status" value="1"/>
</dbReference>
<evidence type="ECO:0000259" key="9">
    <source>
        <dbReference type="Pfam" id="PF01035"/>
    </source>
</evidence>
<evidence type="ECO:0000256" key="6">
    <source>
        <dbReference type="ARBA" id="ARBA00022763"/>
    </source>
</evidence>
<dbReference type="NCBIfam" id="TIGR00589">
    <property type="entry name" value="ogt"/>
    <property type="match status" value="1"/>
</dbReference>
<dbReference type="Gene3D" id="1.10.10.10">
    <property type="entry name" value="Winged helix-like DNA-binding domain superfamily/Winged helix DNA-binding domain"/>
    <property type="match status" value="1"/>
</dbReference>
<evidence type="ECO:0000256" key="1">
    <source>
        <dbReference type="ARBA" id="ARBA00001286"/>
    </source>
</evidence>
<protein>
    <recommendedName>
        <fullName evidence="3">methylated-DNA--[protein]-cysteine S-methyltransferase</fullName>
        <ecNumber evidence="3">2.1.1.63</ecNumber>
    </recommendedName>
</protein>
<evidence type="ECO:0000256" key="4">
    <source>
        <dbReference type="ARBA" id="ARBA00022603"/>
    </source>
</evidence>
<dbReference type="FunFam" id="1.10.10.10:FF:000214">
    <property type="entry name" value="Methylated-DNA--protein-cysteine methyltransferase"/>
    <property type="match status" value="1"/>
</dbReference>
<proteinExistence type="inferred from homology"/>
<evidence type="ECO:0000256" key="5">
    <source>
        <dbReference type="ARBA" id="ARBA00022679"/>
    </source>
</evidence>
<dbReference type="GO" id="GO:0003908">
    <property type="term" value="F:methylated-DNA-[protein]-cysteine S-methyltransferase activity"/>
    <property type="evidence" value="ECO:0007669"/>
    <property type="project" value="UniProtKB-EC"/>
</dbReference>
<dbReference type="InterPro" id="IPR014048">
    <property type="entry name" value="MethylDNA_cys_MeTrfase_DNA-bd"/>
</dbReference>
<feature type="domain" description="Methylated-DNA-[protein]-cysteine S-methyltransferase DNA binding" evidence="9">
    <location>
        <begin position="6"/>
        <end position="84"/>
    </location>
</feature>
<name>A0A1F4T571_UNCSA</name>
<dbReference type="AlphaFoldDB" id="A0A1F4T571"/>
<dbReference type="PANTHER" id="PTHR10815">
    <property type="entry name" value="METHYLATED-DNA--PROTEIN-CYSTEINE METHYLTRANSFERASE"/>
    <property type="match status" value="1"/>
</dbReference>
<evidence type="ECO:0000256" key="3">
    <source>
        <dbReference type="ARBA" id="ARBA00011918"/>
    </source>
</evidence>
<reference evidence="10 11" key="1">
    <citation type="journal article" date="2016" name="Nat. Commun.">
        <title>Thousands of microbial genomes shed light on interconnected biogeochemical processes in an aquifer system.</title>
        <authorList>
            <person name="Anantharaman K."/>
            <person name="Brown C.T."/>
            <person name="Hug L.A."/>
            <person name="Sharon I."/>
            <person name="Castelle C.J."/>
            <person name="Probst A.J."/>
            <person name="Thomas B.C."/>
            <person name="Singh A."/>
            <person name="Wilkins M.J."/>
            <person name="Karaoz U."/>
            <person name="Brodie E.L."/>
            <person name="Williams K.H."/>
            <person name="Hubbard S.S."/>
            <person name="Banfield J.F."/>
        </authorList>
    </citation>
    <scope>NUCLEOTIDE SEQUENCE [LARGE SCALE GENOMIC DNA]</scope>
</reference>
<gene>
    <name evidence="10" type="ORF">A3K49_01275</name>
</gene>
<sequence>MKQPTEFEKDVYAAVKLIPKGEVRSYGWVACRIGRPKAARAVGNALNKNPYAPIVPCHRVVAAGGLGGFAGGLRKKIALLRSEGYQC</sequence>
<evidence type="ECO:0000256" key="8">
    <source>
        <dbReference type="ARBA" id="ARBA00049348"/>
    </source>
</evidence>
<dbReference type="InterPro" id="IPR036388">
    <property type="entry name" value="WH-like_DNA-bd_sf"/>
</dbReference>
<dbReference type="SUPFAM" id="SSF46767">
    <property type="entry name" value="Methylated DNA-protein cysteine methyltransferase, C-terminal domain"/>
    <property type="match status" value="1"/>
</dbReference>
<comment type="catalytic activity">
    <reaction evidence="8">
        <text>a 6-O-methyl-2'-deoxyguanosine in DNA + L-cysteinyl-[protein] = S-methyl-L-cysteinyl-[protein] + a 2'-deoxyguanosine in DNA</text>
        <dbReference type="Rhea" id="RHEA:24000"/>
        <dbReference type="Rhea" id="RHEA-COMP:10131"/>
        <dbReference type="Rhea" id="RHEA-COMP:10132"/>
        <dbReference type="Rhea" id="RHEA-COMP:11367"/>
        <dbReference type="Rhea" id="RHEA-COMP:11368"/>
        <dbReference type="ChEBI" id="CHEBI:29950"/>
        <dbReference type="ChEBI" id="CHEBI:82612"/>
        <dbReference type="ChEBI" id="CHEBI:85445"/>
        <dbReference type="ChEBI" id="CHEBI:85448"/>
        <dbReference type="EC" id="2.1.1.63"/>
    </reaction>
</comment>
<dbReference type="EMBL" id="MEUG01000001">
    <property type="protein sequence ID" value="OGC27639.1"/>
    <property type="molecule type" value="Genomic_DNA"/>
</dbReference>
<evidence type="ECO:0000313" key="11">
    <source>
        <dbReference type="Proteomes" id="UP000178602"/>
    </source>
</evidence>
<dbReference type="PANTHER" id="PTHR10815:SF13">
    <property type="entry name" value="METHYLATED-DNA--PROTEIN-CYSTEINE METHYLTRANSFERASE"/>
    <property type="match status" value="1"/>
</dbReference>
<keyword evidence="4" id="KW-0489">Methyltransferase</keyword>
<accession>A0A1F4T571</accession>
<keyword evidence="5" id="KW-0808">Transferase</keyword>
<comment type="similarity">
    <text evidence="2">Belongs to the MGMT family.</text>
</comment>
<comment type="caution">
    <text evidence="10">The sequence shown here is derived from an EMBL/GenBank/DDBJ whole genome shotgun (WGS) entry which is preliminary data.</text>
</comment>
<keyword evidence="6" id="KW-0227">DNA damage</keyword>
<dbReference type="Proteomes" id="UP000178602">
    <property type="component" value="Unassembled WGS sequence"/>
</dbReference>
<keyword evidence="7" id="KW-0234">DNA repair</keyword>
<organism evidence="10 11">
    <name type="scientific">candidate division WOR-1 bacterium RIFOXYC12_FULL_54_18</name>
    <dbReference type="NCBI Taxonomy" id="1802584"/>
    <lineage>
        <taxon>Bacteria</taxon>
        <taxon>Bacillati</taxon>
        <taxon>Saganbacteria</taxon>
    </lineage>
</organism>
<evidence type="ECO:0000256" key="2">
    <source>
        <dbReference type="ARBA" id="ARBA00008711"/>
    </source>
</evidence>
<comment type="catalytic activity">
    <reaction evidence="1">
        <text>a 4-O-methyl-thymidine in DNA + L-cysteinyl-[protein] = a thymidine in DNA + S-methyl-L-cysteinyl-[protein]</text>
        <dbReference type="Rhea" id="RHEA:53428"/>
        <dbReference type="Rhea" id="RHEA-COMP:10131"/>
        <dbReference type="Rhea" id="RHEA-COMP:10132"/>
        <dbReference type="Rhea" id="RHEA-COMP:13555"/>
        <dbReference type="Rhea" id="RHEA-COMP:13556"/>
        <dbReference type="ChEBI" id="CHEBI:29950"/>
        <dbReference type="ChEBI" id="CHEBI:82612"/>
        <dbReference type="ChEBI" id="CHEBI:137386"/>
        <dbReference type="ChEBI" id="CHEBI:137387"/>
        <dbReference type="EC" id="2.1.1.63"/>
    </reaction>
</comment>
<dbReference type="InterPro" id="IPR001497">
    <property type="entry name" value="MethylDNA_cys_MeTrfase_AS"/>
</dbReference>
<dbReference type="GO" id="GO:0032259">
    <property type="term" value="P:methylation"/>
    <property type="evidence" value="ECO:0007669"/>
    <property type="project" value="UniProtKB-KW"/>
</dbReference>
<evidence type="ECO:0000256" key="7">
    <source>
        <dbReference type="ARBA" id="ARBA00023204"/>
    </source>
</evidence>
<dbReference type="CDD" id="cd06445">
    <property type="entry name" value="ATase"/>
    <property type="match status" value="1"/>
</dbReference>
<evidence type="ECO:0000313" key="10">
    <source>
        <dbReference type="EMBL" id="OGC27639.1"/>
    </source>
</evidence>
<dbReference type="EC" id="2.1.1.63" evidence="3"/>
<dbReference type="InterPro" id="IPR036217">
    <property type="entry name" value="MethylDNA_cys_MeTrfase_DNAb"/>
</dbReference>
<dbReference type="Pfam" id="PF01035">
    <property type="entry name" value="DNA_binding_1"/>
    <property type="match status" value="1"/>
</dbReference>